<dbReference type="Gene3D" id="1.10.533.10">
    <property type="entry name" value="Death Domain, Fas"/>
    <property type="match status" value="2"/>
</dbReference>
<evidence type="ECO:0000256" key="26">
    <source>
        <dbReference type="ARBA" id="ARBA00023212"/>
    </source>
</evidence>
<evidence type="ECO:0000256" key="3">
    <source>
        <dbReference type="ARBA" id="ARBA00004632"/>
    </source>
</evidence>
<evidence type="ECO:0000256" key="10">
    <source>
        <dbReference type="ARBA" id="ARBA00022553"/>
    </source>
</evidence>
<dbReference type="InterPro" id="IPR027417">
    <property type="entry name" value="P-loop_NTPase"/>
</dbReference>
<dbReference type="CDD" id="cd08817">
    <property type="entry name" value="CARD_RIG-I_r2"/>
    <property type="match status" value="1"/>
</dbReference>
<dbReference type="InterPro" id="IPR011545">
    <property type="entry name" value="DEAD/DEAH_box_helicase_dom"/>
</dbReference>
<keyword evidence="8" id="KW-0963">Cytoplasm</keyword>
<keyword evidence="22" id="KW-0965">Cell junction</keyword>
<dbReference type="PROSITE" id="PS51192">
    <property type="entry name" value="HELICASE_ATP_BIND_1"/>
    <property type="match status" value="1"/>
</dbReference>
<evidence type="ECO:0000256" key="28">
    <source>
        <dbReference type="ARBA" id="ARBA00049390"/>
    </source>
</evidence>
<dbReference type="GO" id="GO:0043330">
    <property type="term" value="P:response to exogenous dsRNA"/>
    <property type="evidence" value="ECO:0007669"/>
    <property type="project" value="UniProtKB-ARBA"/>
</dbReference>
<evidence type="ECO:0000256" key="7">
    <source>
        <dbReference type="ARBA" id="ARBA00022475"/>
    </source>
</evidence>
<evidence type="ECO:0000313" key="39">
    <source>
        <dbReference type="RefSeq" id="XP_044776243.1"/>
    </source>
</evidence>
<dbReference type="GO" id="GO:0003725">
    <property type="term" value="F:double-stranded RNA binding"/>
    <property type="evidence" value="ECO:0007669"/>
    <property type="project" value="UniProtKB-ARBA"/>
</dbReference>
<evidence type="ECO:0000256" key="15">
    <source>
        <dbReference type="ARBA" id="ARBA00022801"/>
    </source>
</evidence>
<dbReference type="GO" id="GO:0005923">
    <property type="term" value="C:bicellular tight junction"/>
    <property type="evidence" value="ECO:0007669"/>
    <property type="project" value="UniProtKB-SubCell"/>
</dbReference>
<evidence type="ECO:0000256" key="35">
    <source>
        <dbReference type="PROSITE-ProRule" id="PRU01125"/>
    </source>
</evidence>
<dbReference type="Pfam" id="PF11648">
    <property type="entry name" value="RIG-I_C-RD"/>
    <property type="match status" value="1"/>
</dbReference>
<dbReference type="GO" id="GO:0016787">
    <property type="term" value="F:hydrolase activity"/>
    <property type="evidence" value="ECO:0007669"/>
    <property type="project" value="UniProtKB-KW"/>
</dbReference>
<evidence type="ECO:0000256" key="24">
    <source>
        <dbReference type="ARBA" id="ARBA00023118"/>
    </source>
</evidence>
<dbReference type="FunFam" id="3.40.50.300:FF:001291">
    <property type="entry name" value="Probable ATP-dependent RNA helicase DDX58"/>
    <property type="match status" value="1"/>
</dbReference>
<feature type="domain" description="Helicase ATP-binding" evidence="36">
    <location>
        <begin position="316"/>
        <end position="495"/>
    </location>
</feature>
<keyword evidence="27" id="KW-0966">Cell projection</keyword>
<keyword evidence="38" id="KW-1185">Reference proteome</keyword>
<evidence type="ECO:0000313" key="38">
    <source>
        <dbReference type="Proteomes" id="UP000248481"/>
    </source>
</evidence>
<feature type="binding site" evidence="35">
    <location>
        <position position="872"/>
    </location>
    <ligand>
        <name>Zn(2+)</name>
        <dbReference type="ChEBI" id="CHEBI:29105"/>
    </ligand>
</feature>
<feature type="binding site" evidence="35">
    <location>
        <position position="821"/>
    </location>
    <ligand>
        <name>Zn(2+)</name>
        <dbReference type="ChEBI" id="CHEBI:29105"/>
    </ligand>
</feature>
<dbReference type="CDD" id="cd18073">
    <property type="entry name" value="DEXHc_RIG-I_DDX58"/>
    <property type="match status" value="1"/>
</dbReference>
<dbReference type="Pfam" id="PF16739">
    <property type="entry name" value="CARD_2"/>
    <property type="match status" value="2"/>
</dbReference>
<dbReference type="GO" id="GO:0005829">
    <property type="term" value="C:cytosol"/>
    <property type="evidence" value="ECO:0007669"/>
    <property type="project" value="UniProtKB-ARBA"/>
</dbReference>
<keyword evidence="16" id="KW-0347">Helicase</keyword>
<dbReference type="FunFam" id="1.10.533.10:FF:000078">
    <property type="entry name" value="Probable ATP-dependent RNA helicase DDX58"/>
    <property type="match status" value="1"/>
</dbReference>
<dbReference type="GeneID" id="110581392"/>
<evidence type="ECO:0000256" key="5">
    <source>
        <dbReference type="ARBA" id="ARBA00012552"/>
    </source>
</evidence>
<dbReference type="InterPro" id="IPR011029">
    <property type="entry name" value="DEATH-like_dom_sf"/>
</dbReference>
<keyword evidence="20" id="KW-0391">Immunity</keyword>
<comment type="similarity">
    <text evidence="4">Belongs to the helicase family. RLR subfamily.</text>
</comment>
<dbReference type="SUPFAM" id="SSF52540">
    <property type="entry name" value="P-loop containing nucleoside triphosphate hydrolases"/>
    <property type="match status" value="1"/>
</dbReference>
<dbReference type="GO" id="GO:0008270">
    <property type="term" value="F:zinc ion binding"/>
    <property type="evidence" value="ECO:0007669"/>
    <property type="project" value="UniProtKB-UniRule"/>
</dbReference>
<dbReference type="SMART" id="SM00487">
    <property type="entry name" value="DEXDc"/>
    <property type="match status" value="1"/>
</dbReference>
<dbReference type="GO" id="GO:0032728">
    <property type="term" value="P:positive regulation of interferon-beta production"/>
    <property type="evidence" value="ECO:0007669"/>
    <property type="project" value="UniProtKB-ARBA"/>
</dbReference>
<dbReference type="Pfam" id="PF18119">
    <property type="entry name" value="RIG-I_C"/>
    <property type="match status" value="1"/>
</dbReference>
<comment type="subcellular location">
    <subcellularLocation>
        <location evidence="2">Cell junction</location>
        <location evidence="2">Tight junction</location>
    </subcellularLocation>
    <subcellularLocation>
        <location evidence="3">Cell projection</location>
        <location evidence="3">Ruffle membrane</location>
    </subcellularLocation>
    <subcellularLocation>
        <location evidence="1">Cytoplasm</location>
        <location evidence="1">Cytoskeleton</location>
    </subcellularLocation>
</comment>
<evidence type="ECO:0000256" key="20">
    <source>
        <dbReference type="ARBA" id="ARBA00022859"/>
    </source>
</evidence>
<dbReference type="PANTHER" id="PTHR14074:SF16">
    <property type="entry name" value="ANTIVIRAL INNATE IMMUNE RESPONSE RECEPTOR RIG-I"/>
    <property type="match status" value="1"/>
</dbReference>
<evidence type="ECO:0000256" key="34">
    <source>
        <dbReference type="ARBA" id="ARBA00081900"/>
    </source>
</evidence>
<evidence type="ECO:0000256" key="31">
    <source>
        <dbReference type="ARBA" id="ARBA00075549"/>
    </source>
</evidence>
<protein>
    <recommendedName>
        <fullName evidence="29">Antiviral innate immune response receptor RIG-I</fullName>
        <ecNumber evidence="5">3.6.4.13</ecNumber>
    </recommendedName>
    <alternativeName>
        <fullName evidence="30">ATP-dependent RNA helicase DDX58</fullName>
    </alternativeName>
    <alternativeName>
        <fullName evidence="31">DEAD box protein 58</fullName>
    </alternativeName>
    <alternativeName>
        <fullName evidence="33">RIG-I-like receptor 1</fullName>
    </alternativeName>
    <alternativeName>
        <fullName evidence="34">Retinoic acid-inducible gene 1 protein</fullName>
    </alternativeName>
    <alternativeName>
        <fullName evidence="32">Retinoic acid-inducible gene I protein</fullName>
    </alternativeName>
</protein>
<keyword evidence="7" id="KW-1003">Cell membrane</keyword>
<evidence type="ECO:0000256" key="8">
    <source>
        <dbReference type="ARBA" id="ARBA00022490"/>
    </source>
</evidence>
<keyword evidence="26" id="KW-0206">Cytoskeleton</keyword>
<keyword evidence="15" id="KW-0378">Hydrolase</keyword>
<evidence type="ECO:0000256" key="19">
    <source>
        <dbReference type="ARBA" id="ARBA00022843"/>
    </source>
</evidence>
<dbReference type="InterPro" id="IPR051363">
    <property type="entry name" value="RLR_Helicase"/>
</dbReference>
<keyword evidence="19" id="KW-0832">Ubl conjugation</keyword>
<keyword evidence="13" id="KW-0677">Repeat</keyword>
<evidence type="ECO:0000256" key="21">
    <source>
        <dbReference type="ARBA" id="ARBA00022884"/>
    </source>
</evidence>
<feature type="binding site" evidence="35">
    <location>
        <position position="818"/>
    </location>
    <ligand>
        <name>Zn(2+)</name>
        <dbReference type="ChEBI" id="CHEBI:29105"/>
    </ligand>
</feature>
<dbReference type="GO" id="GO:0005524">
    <property type="term" value="F:ATP binding"/>
    <property type="evidence" value="ECO:0007669"/>
    <property type="project" value="UniProtKB-KW"/>
</dbReference>
<dbReference type="Proteomes" id="UP000248481">
    <property type="component" value="Chromosome 13"/>
</dbReference>
<keyword evidence="12 35" id="KW-0479">Metal-binding</keyword>
<evidence type="ECO:0000256" key="6">
    <source>
        <dbReference type="ARBA" id="ARBA00022427"/>
    </source>
</evidence>
<evidence type="ECO:0000256" key="2">
    <source>
        <dbReference type="ARBA" id="ARBA00004435"/>
    </source>
</evidence>
<keyword evidence="21" id="KW-0694">RNA-binding</keyword>
<keyword evidence="17 35" id="KW-0862">Zinc</keyword>
<keyword evidence="24" id="KW-0051">Antiviral defense</keyword>
<keyword evidence="14" id="KW-0547">Nucleotide-binding</keyword>
<evidence type="ECO:0000256" key="29">
    <source>
        <dbReference type="ARBA" id="ARBA00072152"/>
    </source>
</evidence>
<dbReference type="FunFam" id="2.170.150.30:FF:000001">
    <property type="entry name" value="Probable ATP-dependent RNA helicase DDX58"/>
    <property type="match status" value="1"/>
</dbReference>
<evidence type="ECO:0000256" key="14">
    <source>
        <dbReference type="ARBA" id="ARBA00022741"/>
    </source>
</evidence>
<dbReference type="RefSeq" id="XP_044776243.1">
    <property type="nucleotide sequence ID" value="XM_044920308.1"/>
</dbReference>
<accession>A0A8M1MU42</accession>
<dbReference type="GO" id="GO:0140374">
    <property type="term" value="P:antiviral innate immune response"/>
    <property type="evidence" value="ECO:0007669"/>
    <property type="project" value="TreeGrafter"/>
</dbReference>
<evidence type="ECO:0000256" key="33">
    <source>
        <dbReference type="ARBA" id="ARBA00078832"/>
    </source>
</evidence>
<keyword evidence="18" id="KW-0067">ATP-binding</keyword>
<dbReference type="EC" id="3.6.4.13" evidence="5"/>
<dbReference type="GO" id="GO:0003724">
    <property type="term" value="F:RNA helicase activity"/>
    <property type="evidence" value="ECO:0007669"/>
    <property type="project" value="UniProtKB-EC"/>
</dbReference>
<dbReference type="InterPro" id="IPR042145">
    <property type="entry name" value="CARD_RIG-I_r2"/>
</dbReference>
<evidence type="ECO:0000256" key="1">
    <source>
        <dbReference type="ARBA" id="ARBA00004245"/>
    </source>
</evidence>
<dbReference type="FunFam" id="1.20.1320.30:FF:000002">
    <property type="entry name" value="Probable ATP-dependent RNA helicase DDX58"/>
    <property type="match status" value="1"/>
</dbReference>
<dbReference type="FunFam" id="1.10.533.10:FF:000072">
    <property type="entry name" value="Probable ATP-dependent RNA helicase DDX58"/>
    <property type="match status" value="1"/>
</dbReference>
<keyword evidence="6" id="KW-0796">Tight junction</keyword>
<evidence type="ECO:0000256" key="16">
    <source>
        <dbReference type="ARBA" id="ARBA00022806"/>
    </source>
</evidence>
<dbReference type="Pfam" id="PF00270">
    <property type="entry name" value="DEAD"/>
    <property type="match status" value="1"/>
</dbReference>
<reference evidence="39" key="1">
    <citation type="submission" date="2025-08" db="UniProtKB">
        <authorList>
            <consortium name="RefSeq"/>
        </authorList>
    </citation>
    <scope>IDENTIFICATION</scope>
    <source>
        <tissue evidence="39">Blood</tissue>
    </source>
</reference>
<keyword evidence="25" id="KW-0472">Membrane</keyword>
<dbReference type="InterPro" id="IPR021673">
    <property type="entry name" value="RLR_CTR"/>
</dbReference>
<feature type="binding site" evidence="35">
    <location>
        <position position="877"/>
    </location>
    <ligand>
        <name>Zn(2+)</name>
        <dbReference type="ChEBI" id="CHEBI:29105"/>
    </ligand>
</feature>
<dbReference type="Gene3D" id="3.40.50.300">
    <property type="entry name" value="P-loop containing nucleotide triphosphate hydrolases"/>
    <property type="match status" value="2"/>
</dbReference>
<keyword evidence="11" id="KW-0399">Innate immunity</keyword>
<dbReference type="GO" id="GO:0005856">
    <property type="term" value="C:cytoskeleton"/>
    <property type="evidence" value="ECO:0007669"/>
    <property type="project" value="UniProtKB-SubCell"/>
</dbReference>
<evidence type="ECO:0000256" key="25">
    <source>
        <dbReference type="ARBA" id="ARBA00023136"/>
    </source>
</evidence>
<dbReference type="GO" id="GO:0032587">
    <property type="term" value="C:ruffle membrane"/>
    <property type="evidence" value="ECO:0007669"/>
    <property type="project" value="UniProtKB-SubCell"/>
</dbReference>
<dbReference type="InterPro" id="IPR031964">
    <property type="entry name" value="CARD_dom"/>
</dbReference>
<comment type="catalytic activity">
    <reaction evidence="28">
        <text>ATP + H2O = ADP + phosphate + H(+)</text>
        <dbReference type="Rhea" id="RHEA:13065"/>
        <dbReference type="ChEBI" id="CHEBI:15377"/>
        <dbReference type="ChEBI" id="CHEBI:15378"/>
        <dbReference type="ChEBI" id="CHEBI:30616"/>
        <dbReference type="ChEBI" id="CHEBI:43474"/>
        <dbReference type="ChEBI" id="CHEBI:456216"/>
        <dbReference type="EC" id="3.6.4.13"/>
    </reaction>
    <physiologicalReaction direction="left-to-right" evidence="28">
        <dbReference type="Rhea" id="RHEA:13066"/>
    </physiologicalReaction>
</comment>
<evidence type="ECO:0000256" key="22">
    <source>
        <dbReference type="ARBA" id="ARBA00022949"/>
    </source>
</evidence>
<evidence type="ECO:0000256" key="32">
    <source>
        <dbReference type="ARBA" id="ARBA00077844"/>
    </source>
</evidence>
<evidence type="ECO:0000256" key="9">
    <source>
        <dbReference type="ARBA" id="ARBA00022499"/>
    </source>
</evidence>
<evidence type="ECO:0000256" key="11">
    <source>
        <dbReference type="ARBA" id="ARBA00022588"/>
    </source>
</evidence>
<evidence type="ECO:0000256" key="17">
    <source>
        <dbReference type="ARBA" id="ARBA00022833"/>
    </source>
</evidence>
<evidence type="ECO:0000256" key="4">
    <source>
        <dbReference type="ARBA" id="ARBA00006866"/>
    </source>
</evidence>
<dbReference type="AlphaFoldDB" id="A0A8M1MU42"/>
<organism evidence="38 39">
    <name type="scientific">Neomonachus schauinslandi</name>
    <name type="common">Hawaiian monk seal</name>
    <name type="synonym">Monachus schauinslandi</name>
    <dbReference type="NCBI Taxonomy" id="29088"/>
    <lineage>
        <taxon>Eukaryota</taxon>
        <taxon>Metazoa</taxon>
        <taxon>Chordata</taxon>
        <taxon>Craniata</taxon>
        <taxon>Vertebrata</taxon>
        <taxon>Euteleostomi</taxon>
        <taxon>Mammalia</taxon>
        <taxon>Eutheria</taxon>
        <taxon>Laurasiatheria</taxon>
        <taxon>Carnivora</taxon>
        <taxon>Caniformia</taxon>
        <taxon>Pinnipedia</taxon>
        <taxon>Phocidae</taxon>
        <taxon>Monachinae</taxon>
        <taxon>Monachini</taxon>
        <taxon>Neomonachus</taxon>
    </lineage>
</organism>
<dbReference type="GO" id="GO:0003727">
    <property type="term" value="F:single-stranded RNA binding"/>
    <property type="evidence" value="ECO:0007669"/>
    <property type="project" value="TreeGrafter"/>
</dbReference>
<evidence type="ECO:0000256" key="13">
    <source>
        <dbReference type="ARBA" id="ARBA00022737"/>
    </source>
</evidence>
<dbReference type="Gene3D" id="1.20.1320.30">
    <property type="match status" value="1"/>
</dbReference>
<dbReference type="InterPro" id="IPR041204">
    <property type="entry name" value="RIG-I-like_C"/>
</dbReference>
<keyword evidence="10" id="KW-0597">Phosphoprotein</keyword>
<dbReference type="GO" id="GO:0002753">
    <property type="term" value="P:cytoplasmic pattern recognition receptor signaling pathway"/>
    <property type="evidence" value="ECO:0007669"/>
    <property type="project" value="TreeGrafter"/>
</dbReference>
<proteinExistence type="inferred from homology"/>
<dbReference type="InterPro" id="IPR014001">
    <property type="entry name" value="Helicase_ATP-bd"/>
</dbReference>
<dbReference type="PROSITE" id="PS51789">
    <property type="entry name" value="RLR_CTR"/>
    <property type="match status" value="1"/>
</dbReference>
<keyword evidence="23" id="KW-0007">Acetylation</keyword>
<dbReference type="CDD" id="cd12090">
    <property type="entry name" value="MDA5_ID"/>
    <property type="match status" value="1"/>
</dbReference>
<keyword evidence="39" id="KW-0675">Receptor</keyword>
<evidence type="ECO:0000256" key="27">
    <source>
        <dbReference type="ARBA" id="ARBA00023273"/>
    </source>
</evidence>
<name>A0A8M1MU42_NEOSC</name>
<evidence type="ECO:0000256" key="30">
    <source>
        <dbReference type="ARBA" id="ARBA00075180"/>
    </source>
</evidence>
<dbReference type="Gene3D" id="2.170.150.30">
    <property type="entry name" value="RIG-I-like receptor, C-terminal regulatory domain"/>
    <property type="match status" value="1"/>
</dbReference>
<sequence>MPQQAASCSFDFLSALEVPKRLHPSALGLSSLVRRSVSARRHQAFKRVGRGRSRDLTGSQAASMSAEDRRNLHAFRDYVTKTLDPTCILSYMAPWFKDDEVQHIQAEKNNKGTMEAASLFLKFLLELQEEGWFRGFLDALVHAGYSGLHEAIETWDFQKIESLEEYRILLKRLQPEFKTTVNPKDILPKISECLISQECEEIIQVCSNKGLMAGAEKMVECLLRSDKENWPKTLKLALEMDENKFSQLWMVDKGAKNAESKVLEDDEIETSDIQIFYKEEPECQNLSQNLSPPSGTQHSSPTCTPLKPRNYQLELALPAKEGKNTIICAPTGCGKTFISLLICEHHLKKFPQGQKGKVVFFAIQLPVFEQQKSVFSKYFEKLGYKVAGVSGVTSENILMEQIVENNDIIILTPQILVNNLRNGTIPSLSVFTLMIFDECHNTGKHHPYNMIMFNYLDQKLGDSSDPLPQVIGLTASVGIGDAKNTMEAMEYICKLCASLDTSVIATVKDNLEELEEIVYKPQKFFRKVESRTTDRFKCIISQLMRETESLAKNIFDELESVSQIQNRNFGTQKYEQWIVSVQKACMVFQLPDKDEESRICKALYLYTSHLRKYNDALIISEHARMKDALDYLKDFFTDVRAAGFDEIEQHLTQRFEEKLKELESVSMDPSNENPKLQDLSFILQEEYHLNPESRTILFVKTRALVDALKKWIEENSELSFLKPGILTGRGKTNHNTGRGRARGSKCFLLTSNADVIEKEKINIYKENMMNDSILRLQTWDKAVFKEKVLQIQIQEKLIRDSQGKVEPVPDKENKKLLCRKCKGFACYTADIRVVEDCHYAVVGDAFKKCYVSKLHPKPKTFGHFEKRAKIFCARQNCSHDWGIHVKYKTFEIPVIKIESFVVEDITTGAQKLYAKWKDFPFEKRSFDPTEMSE</sequence>
<evidence type="ECO:0000259" key="37">
    <source>
        <dbReference type="PROSITE" id="PS51789"/>
    </source>
</evidence>
<dbReference type="CDD" id="cd15805">
    <property type="entry name" value="RIG-I_C"/>
    <property type="match status" value="1"/>
</dbReference>
<evidence type="ECO:0000259" key="36">
    <source>
        <dbReference type="PROSITE" id="PS51192"/>
    </source>
</evidence>
<evidence type="ECO:0000256" key="18">
    <source>
        <dbReference type="ARBA" id="ARBA00022840"/>
    </source>
</evidence>
<dbReference type="CTD" id="23586"/>
<evidence type="ECO:0000256" key="23">
    <source>
        <dbReference type="ARBA" id="ARBA00022990"/>
    </source>
</evidence>
<keyword evidence="9" id="KW-1017">Isopeptide bond</keyword>
<evidence type="ECO:0000256" key="12">
    <source>
        <dbReference type="ARBA" id="ARBA00022723"/>
    </source>
</evidence>
<dbReference type="PANTHER" id="PTHR14074">
    <property type="entry name" value="HELICASE WITH DEATH DOMAIN-RELATED"/>
    <property type="match status" value="1"/>
</dbReference>
<gene>
    <name evidence="39" type="primary">DDX58</name>
</gene>
<feature type="domain" description="RLR CTR" evidence="37">
    <location>
        <begin position="802"/>
        <end position="933"/>
    </location>
</feature>
<dbReference type="InterPro" id="IPR038557">
    <property type="entry name" value="RLR_C_sf"/>
</dbReference>